<keyword evidence="2" id="KW-0732">Signal</keyword>
<dbReference type="OrthoDB" id="7703595at2"/>
<dbReference type="Proteomes" id="UP000203464">
    <property type="component" value="Unassembled WGS sequence"/>
</dbReference>
<dbReference type="Gene3D" id="1.10.3680.10">
    <property type="entry name" value="TerB-like"/>
    <property type="match status" value="1"/>
</dbReference>
<feature type="signal peptide" evidence="2">
    <location>
        <begin position="1"/>
        <end position="23"/>
    </location>
</feature>
<evidence type="ECO:0000259" key="3">
    <source>
        <dbReference type="Pfam" id="PF05099"/>
    </source>
</evidence>
<evidence type="ECO:0000256" key="1">
    <source>
        <dbReference type="SAM" id="Phobius"/>
    </source>
</evidence>
<feature type="domain" description="Co-chaperone DjlA N-terminal" evidence="3">
    <location>
        <begin position="153"/>
        <end position="262"/>
    </location>
</feature>
<dbReference type="CDD" id="cd07177">
    <property type="entry name" value="terB_like"/>
    <property type="match status" value="1"/>
</dbReference>
<evidence type="ECO:0000313" key="4">
    <source>
        <dbReference type="EMBL" id="SMX39206.1"/>
    </source>
</evidence>
<organism evidence="4 5">
    <name type="scientific">Octadecabacter ascidiaceicola</name>
    <dbReference type="NCBI Taxonomy" id="1655543"/>
    <lineage>
        <taxon>Bacteria</taxon>
        <taxon>Pseudomonadati</taxon>
        <taxon>Pseudomonadota</taxon>
        <taxon>Alphaproteobacteria</taxon>
        <taxon>Rhodobacterales</taxon>
        <taxon>Roseobacteraceae</taxon>
        <taxon>Octadecabacter</taxon>
    </lineage>
</organism>
<sequence>MRKLLSTLALVFGLSTTASTADAYVVSGEDLRFVAETTLSGSDGTPMALCHLVDFTNALFVPVYTAVQSYALSPDGCTGDAYRSLSAAQFTAMQASGLLPAGLPETPAANIKDLLWGHAWLVLAVIGIVFRALMAFRDRGPRKSKSPDALAIHSLVAMSQVAIADGRIDDAEVQQISSILTRLTGTSYAPQQVMELLSRLNPSPSDIDQIGDGLSEQDRQIVLEAALNIAVADGEIHPSEYAVVSDLAQRMRIGADQFRSAMARISAHLQTIPQV</sequence>
<protein>
    <submittedName>
        <fullName evidence="4">Dna-J like membrane chaperone protein</fullName>
    </submittedName>
</protein>
<keyword evidence="1" id="KW-1133">Transmembrane helix</keyword>
<evidence type="ECO:0000256" key="2">
    <source>
        <dbReference type="SAM" id="SignalP"/>
    </source>
</evidence>
<name>A0A238KB59_9RHOB</name>
<keyword evidence="1" id="KW-0812">Transmembrane</keyword>
<keyword evidence="1" id="KW-0472">Membrane</keyword>
<dbReference type="InterPro" id="IPR007791">
    <property type="entry name" value="DjlA_N"/>
</dbReference>
<dbReference type="EMBL" id="FXYD01000003">
    <property type="protein sequence ID" value="SMX39206.1"/>
    <property type="molecule type" value="Genomic_DNA"/>
</dbReference>
<dbReference type="Pfam" id="PF05099">
    <property type="entry name" value="TerB"/>
    <property type="match status" value="1"/>
</dbReference>
<dbReference type="AlphaFoldDB" id="A0A238KB59"/>
<feature type="chain" id="PRO_5012082433" evidence="2">
    <location>
        <begin position="24"/>
        <end position="275"/>
    </location>
</feature>
<reference evidence="5" key="1">
    <citation type="submission" date="2017-05" db="EMBL/GenBank/DDBJ databases">
        <authorList>
            <person name="Rodrigo-Torres L."/>
            <person name="Arahal R. D."/>
            <person name="Lucena T."/>
        </authorList>
    </citation>
    <scope>NUCLEOTIDE SEQUENCE [LARGE SCALE GENOMIC DNA]</scope>
    <source>
        <strain evidence="5">CECT 8868</strain>
    </source>
</reference>
<dbReference type="RefSeq" id="WP_093996762.1">
    <property type="nucleotide sequence ID" value="NZ_FXYD01000003.1"/>
</dbReference>
<accession>A0A238KB59</accession>
<feature type="transmembrane region" description="Helical" evidence="1">
    <location>
        <begin position="115"/>
        <end position="136"/>
    </location>
</feature>
<proteinExistence type="predicted"/>
<evidence type="ECO:0000313" key="5">
    <source>
        <dbReference type="Proteomes" id="UP000203464"/>
    </source>
</evidence>
<keyword evidence="5" id="KW-1185">Reference proteome</keyword>
<dbReference type="InterPro" id="IPR029024">
    <property type="entry name" value="TerB-like"/>
</dbReference>
<gene>
    <name evidence="4" type="ORF">OCA8868_01886</name>
</gene>
<dbReference type="SUPFAM" id="SSF158682">
    <property type="entry name" value="TerB-like"/>
    <property type="match status" value="1"/>
</dbReference>